<organism evidence="1 2">
    <name type="scientific">Dioscorea zingiberensis</name>
    <dbReference type="NCBI Taxonomy" id="325984"/>
    <lineage>
        <taxon>Eukaryota</taxon>
        <taxon>Viridiplantae</taxon>
        <taxon>Streptophyta</taxon>
        <taxon>Embryophyta</taxon>
        <taxon>Tracheophyta</taxon>
        <taxon>Spermatophyta</taxon>
        <taxon>Magnoliopsida</taxon>
        <taxon>Liliopsida</taxon>
        <taxon>Dioscoreales</taxon>
        <taxon>Dioscoreaceae</taxon>
        <taxon>Dioscorea</taxon>
    </lineage>
</organism>
<dbReference type="EMBL" id="JAGGNH010000008">
    <property type="protein sequence ID" value="KAJ0965195.1"/>
    <property type="molecule type" value="Genomic_DNA"/>
</dbReference>
<keyword evidence="2" id="KW-1185">Reference proteome</keyword>
<proteinExistence type="predicted"/>
<reference evidence="1" key="2">
    <citation type="journal article" date="2022" name="Hortic Res">
        <title>The genome of Dioscorea zingiberensis sheds light on the biosynthesis, origin and evolution of the medicinally important diosgenin saponins.</title>
        <authorList>
            <person name="Li Y."/>
            <person name="Tan C."/>
            <person name="Li Z."/>
            <person name="Guo J."/>
            <person name="Li S."/>
            <person name="Chen X."/>
            <person name="Wang C."/>
            <person name="Dai X."/>
            <person name="Yang H."/>
            <person name="Song W."/>
            <person name="Hou L."/>
            <person name="Xu J."/>
            <person name="Tong Z."/>
            <person name="Xu A."/>
            <person name="Yuan X."/>
            <person name="Wang W."/>
            <person name="Yang Q."/>
            <person name="Chen L."/>
            <person name="Sun Z."/>
            <person name="Wang K."/>
            <person name="Pan B."/>
            <person name="Chen J."/>
            <person name="Bao Y."/>
            <person name="Liu F."/>
            <person name="Qi X."/>
            <person name="Gang D.R."/>
            <person name="Wen J."/>
            <person name="Li J."/>
        </authorList>
    </citation>
    <scope>NUCLEOTIDE SEQUENCE</scope>
    <source>
        <strain evidence="1">Dzin_1.0</strain>
    </source>
</reference>
<dbReference type="Proteomes" id="UP001085076">
    <property type="component" value="Miscellaneous, Linkage group lg08"/>
</dbReference>
<reference evidence="1" key="1">
    <citation type="submission" date="2021-03" db="EMBL/GenBank/DDBJ databases">
        <authorList>
            <person name="Li Z."/>
            <person name="Yang C."/>
        </authorList>
    </citation>
    <scope>NUCLEOTIDE SEQUENCE</scope>
    <source>
        <strain evidence="1">Dzin_1.0</strain>
        <tissue evidence="1">Leaf</tissue>
    </source>
</reference>
<gene>
    <name evidence="1" type="ORF">J5N97_026333</name>
</gene>
<evidence type="ECO:0000313" key="1">
    <source>
        <dbReference type="EMBL" id="KAJ0965195.1"/>
    </source>
</evidence>
<name>A0A9D5C277_9LILI</name>
<dbReference type="PANTHER" id="PTHR46504">
    <property type="entry name" value="TRNASE Z TRZ1"/>
    <property type="match status" value="1"/>
</dbReference>
<accession>A0A9D5C277</accession>
<dbReference type="OrthoDB" id="527344at2759"/>
<evidence type="ECO:0000313" key="2">
    <source>
        <dbReference type="Proteomes" id="UP001085076"/>
    </source>
</evidence>
<comment type="caution">
    <text evidence="1">The sequence shown here is derived from an EMBL/GenBank/DDBJ whole genome shotgun (WGS) entry which is preliminary data.</text>
</comment>
<protein>
    <submittedName>
        <fullName evidence="1">Uncharacterized protein</fullName>
    </submittedName>
</protein>
<dbReference type="AlphaFoldDB" id="A0A9D5C277"/>
<sequence length="158" mass="17351">MLSSPAPRFPLLFPGEPPFRAPYLVPLRPAGERGRLVTAATSGERRKAGYVSVMERALAAEEEYRRARAEVLRKGVELEGYAIEGISIGGHETCVIVPSLNVAFDIGDYRHRIVPEVAFTGDTTSDFILEPRNADALRAKGAFSNGKMMKPMELRASF</sequence>
<dbReference type="PANTHER" id="PTHR46504:SF1">
    <property type="entry name" value="TRNASE Z TRZ2, CHLOROPLASTIC"/>
    <property type="match status" value="1"/>
</dbReference>